<reference evidence="1" key="1">
    <citation type="submission" date="2016-10" db="EMBL/GenBank/DDBJ databases">
        <title>Sequence of Gallionella enrichment culture.</title>
        <authorList>
            <person name="Poehlein A."/>
            <person name="Muehling M."/>
            <person name="Daniel R."/>
        </authorList>
    </citation>
    <scope>NUCLEOTIDE SEQUENCE</scope>
</reference>
<comment type="caution">
    <text evidence="1">The sequence shown here is derived from an EMBL/GenBank/DDBJ whole genome shotgun (WGS) entry which is preliminary data.</text>
</comment>
<evidence type="ECO:0000313" key="1">
    <source>
        <dbReference type="EMBL" id="OIQ88992.1"/>
    </source>
</evidence>
<dbReference type="AlphaFoldDB" id="A0A1J5QZD9"/>
<dbReference type="SUPFAM" id="SSF56300">
    <property type="entry name" value="Metallo-dependent phosphatases"/>
    <property type="match status" value="1"/>
</dbReference>
<gene>
    <name evidence="1" type="ORF">GALL_291150</name>
</gene>
<sequence length="315" mass="33399">MTRAGRFCPAGYGYAPAAFAGASEIEAETLYVVGGLYGNGFALDAVQDMAAAERGPVSIVFNGDFNWFNIRPDSFAAINARVLRHTALRGNVETELAGDDRGAGCGCAYPETVSDAEVARSNRILDMLRDTARDFPDLRAQLAGLPMLASARVGGLRIGIVHGDAESLAGWRFAQQSLDAPDNLPWLDAVHAAAGVDLFASSHTCLPALREFALSRGSLVVINNGAAGLPNFSGTRYGLLTRISTGPAPITPVYGVRRGGVHVDALPIHYDHARWIEAFLSDWPSGSPAHDSYYRRISEGPGYGAEIARPGLIAA</sequence>
<dbReference type="Gene3D" id="3.60.21.10">
    <property type="match status" value="1"/>
</dbReference>
<protein>
    <recommendedName>
        <fullName evidence="2">Calcineurin-like phosphoesterase domain-containing protein</fullName>
    </recommendedName>
</protein>
<dbReference type="EMBL" id="MLJW01000349">
    <property type="protein sequence ID" value="OIQ88992.1"/>
    <property type="molecule type" value="Genomic_DNA"/>
</dbReference>
<organism evidence="1">
    <name type="scientific">mine drainage metagenome</name>
    <dbReference type="NCBI Taxonomy" id="410659"/>
    <lineage>
        <taxon>unclassified sequences</taxon>
        <taxon>metagenomes</taxon>
        <taxon>ecological metagenomes</taxon>
    </lineage>
</organism>
<evidence type="ECO:0008006" key="2">
    <source>
        <dbReference type="Google" id="ProtNLM"/>
    </source>
</evidence>
<proteinExistence type="predicted"/>
<name>A0A1J5QZD9_9ZZZZ</name>
<dbReference type="InterPro" id="IPR029052">
    <property type="entry name" value="Metallo-depent_PP-like"/>
</dbReference>
<accession>A0A1J5QZD9</accession>